<dbReference type="STRING" id="104259.A0A0F7TFA5"/>
<dbReference type="Gene3D" id="1.20.5.170">
    <property type="match status" value="1"/>
</dbReference>
<accession>A0A0F7TFA5</accession>
<feature type="region of interest" description="Disordered" evidence="1">
    <location>
        <begin position="52"/>
        <end position="155"/>
    </location>
</feature>
<keyword evidence="3" id="KW-1185">Reference proteome</keyword>
<dbReference type="EMBL" id="CDHK01000001">
    <property type="protein sequence ID" value="CEJ55190.1"/>
    <property type="molecule type" value="Genomic_DNA"/>
</dbReference>
<name>A0A0F7TFA5_PENBI</name>
<evidence type="ECO:0000313" key="3">
    <source>
        <dbReference type="Proteomes" id="UP000042958"/>
    </source>
</evidence>
<evidence type="ECO:0000313" key="2">
    <source>
        <dbReference type="EMBL" id="CEJ55190.1"/>
    </source>
</evidence>
<dbReference type="AlphaFoldDB" id="A0A0F7TFA5"/>
<dbReference type="GO" id="GO:0003700">
    <property type="term" value="F:DNA-binding transcription factor activity"/>
    <property type="evidence" value="ECO:0007669"/>
    <property type="project" value="InterPro"/>
</dbReference>
<feature type="compositionally biased region" description="Polar residues" evidence="1">
    <location>
        <begin position="52"/>
        <end position="73"/>
    </location>
</feature>
<sequence length="471" mass="52339">MDQQLPVQLSSDLPLLPPFDWQELYESTTSSEPTHPLLPEFATSDINSLLSARSYPLPNSHNTRNAQNKTPSPSHGDLALELAPYSHPTNTNQAPIPKATAPGPQKRQRLGSKKAAPSGKVRGAPGDKGGRNESPEERRRTQTRLAQRAYRSRQQASVDSFRNRISFLETSIEKMSSAMLSFSEQLVQSGVLRSQSALTTNLRDTMKTFLSLASGASIDEGTRTPVDFNRATDLPPSPPQPTTKRLSSDGPLHLYLVDSRVYHPQRAVQPVAVKSTGTTIIDVTEFIERLLLAALYQGHLALSDPSFSMDQLQRPFGLIFTMMNRDRLTAYFKAEIYAQVNRKPLDGWEEVPFFRLGRAGTHYPDGSTGVFVPRYQRWGTVEDPLSLVTEDLRKQLEGDWLDLQDLEGYLREKNVLLVVSPGEPTRCSEGQVNINVLRFISALIPRGVCLGRTPGFQCGDVEDALHFSTIV</sequence>
<dbReference type="PANTHER" id="PTHR40618">
    <property type="entry name" value="B-ZIP TRANSCRIPTION FACTOR (EUROFUNG)-RELATED"/>
    <property type="match status" value="1"/>
</dbReference>
<proteinExistence type="predicted"/>
<dbReference type="CDD" id="cd14688">
    <property type="entry name" value="bZIP_YAP"/>
    <property type="match status" value="1"/>
</dbReference>
<evidence type="ECO:0000256" key="1">
    <source>
        <dbReference type="SAM" id="MobiDB-lite"/>
    </source>
</evidence>
<reference evidence="3" key="1">
    <citation type="journal article" date="2015" name="Genome Announc.">
        <title>Draft genome sequence of the fungus Penicillium brasilianum MG11.</title>
        <authorList>
            <person name="Horn F."/>
            <person name="Linde J."/>
            <person name="Mattern D.J."/>
            <person name="Walther G."/>
            <person name="Guthke R."/>
            <person name="Brakhage A.A."/>
            <person name="Valiante V."/>
        </authorList>
    </citation>
    <scope>NUCLEOTIDE SEQUENCE [LARGE SCALE GENOMIC DNA]</scope>
    <source>
        <strain evidence="3">MG11</strain>
    </source>
</reference>
<dbReference type="SUPFAM" id="SSF57959">
    <property type="entry name" value="Leucine zipper domain"/>
    <property type="match status" value="1"/>
</dbReference>
<dbReference type="OrthoDB" id="3555317at2759"/>
<dbReference type="InterPro" id="IPR046347">
    <property type="entry name" value="bZIP_sf"/>
</dbReference>
<evidence type="ECO:0008006" key="4">
    <source>
        <dbReference type="Google" id="ProtNLM"/>
    </source>
</evidence>
<protein>
    <recommendedName>
        <fullName evidence="4">AT DNA binding protein</fullName>
    </recommendedName>
</protein>
<dbReference type="PANTHER" id="PTHR40618:SF1">
    <property type="entry name" value="B-ZIP TRANSCRIPTION FACTOR (EUROFUNG)"/>
    <property type="match status" value="1"/>
</dbReference>
<gene>
    <name evidence="2" type="ORF">PMG11_01459</name>
</gene>
<feature type="compositionally biased region" description="Basic and acidic residues" evidence="1">
    <location>
        <begin position="128"/>
        <end position="140"/>
    </location>
</feature>
<feature type="region of interest" description="Disordered" evidence="1">
    <location>
        <begin position="221"/>
        <end position="249"/>
    </location>
</feature>
<organism evidence="2 3">
    <name type="scientific">Penicillium brasilianum</name>
    <dbReference type="NCBI Taxonomy" id="104259"/>
    <lineage>
        <taxon>Eukaryota</taxon>
        <taxon>Fungi</taxon>
        <taxon>Dikarya</taxon>
        <taxon>Ascomycota</taxon>
        <taxon>Pezizomycotina</taxon>
        <taxon>Eurotiomycetes</taxon>
        <taxon>Eurotiomycetidae</taxon>
        <taxon>Eurotiales</taxon>
        <taxon>Aspergillaceae</taxon>
        <taxon>Penicillium</taxon>
    </lineage>
</organism>
<dbReference type="Proteomes" id="UP000042958">
    <property type="component" value="Unassembled WGS sequence"/>
</dbReference>